<evidence type="ECO:0000313" key="3">
    <source>
        <dbReference type="Proteomes" id="UP001314170"/>
    </source>
</evidence>
<keyword evidence="3" id="KW-1185">Reference proteome</keyword>
<gene>
    <name evidence="2" type="ORF">DCAF_LOCUS21385</name>
</gene>
<evidence type="ECO:0000313" key="2">
    <source>
        <dbReference type="EMBL" id="CAK7348682.1"/>
    </source>
</evidence>
<dbReference type="EMBL" id="CAWUPB010001173">
    <property type="protein sequence ID" value="CAK7348682.1"/>
    <property type="molecule type" value="Genomic_DNA"/>
</dbReference>
<feature type="region of interest" description="Disordered" evidence="1">
    <location>
        <begin position="1"/>
        <end position="29"/>
    </location>
</feature>
<dbReference type="AlphaFoldDB" id="A0AAV1SES4"/>
<sequence length="80" mass="9142">MENDQKPKAKSMTNCNVTSRPLLEGKTQGEKGRYIPNFRFNQMESINKYVSDEALKSSLLSQLLSSLNQKQSNFQNKEIS</sequence>
<accession>A0AAV1SES4</accession>
<dbReference type="Proteomes" id="UP001314170">
    <property type="component" value="Unassembled WGS sequence"/>
</dbReference>
<comment type="caution">
    <text evidence="2">The sequence shown here is derived from an EMBL/GenBank/DDBJ whole genome shotgun (WGS) entry which is preliminary data.</text>
</comment>
<organism evidence="2 3">
    <name type="scientific">Dovyalis caffra</name>
    <dbReference type="NCBI Taxonomy" id="77055"/>
    <lineage>
        <taxon>Eukaryota</taxon>
        <taxon>Viridiplantae</taxon>
        <taxon>Streptophyta</taxon>
        <taxon>Embryophyta</taxon>
        <taxon>Tracheophyta</taxon>
        <taxon>Spermatophyta</taxon>
        <taxon>Magnoliopsida</taxon>
        <taxon>eudicotyledons</taxon>
        <taxon>Gunneridae</taxon>
        <taxon>Pentapetalae</taxon>
        <taxon>rosids</taxon>
        <taxon>fabids</taxon>
        <taxon>Malpighiales</taxon>
        <taxon>Salicaceae</taxon>
        <taxon>Flacourtieae</taxon>
        <taxon>Dovyalis</taxon>
    </lineage>
</organism>
<evidence type="ECO:0000256" key="1">
    <source>
        <dbReference type="SAM" id="MobiDB-lite"/>
    </source>
</evidence>
<name>A0AAV1SES4_9ROSI</name>
<proteinExistence type="predicted"/>
<reference evidence="2 3" key="1">
    <citation type="submission" date="2024-01" db="EMBL/GenBank/DDBJ databases">
        <authorList>
            <person name="Waweru B."/>
        </authorList>
    </citation>
    <scope>NUCLEOTIDE SEQUENCE [LARGE SCALE GENOMIC DNA]</scope>
</reference>
<protein>
    <submittedName>
        <fullName evidence="2">Uncharacterized protein</fullName>
    </submittedName>
</protein>